<reference evidence="3" key="2">
    <citation type="submission" date="2025-08" db="UniProtKB">
        <authorList>
            <consortium name="RefSeq"/>
        </authorList>
    </citation>
    <scope>IDENTIFICATION</scope>
    <source>
        <tissue evidence="3">Leaf</tissue>
    </source>
</reference>
<dbReference type="GeneID" id="109724817"/>
<evidence type="ECO:0000313" key="3">
    <source>
        <dbReference type="RefSeq" id="XP_020109332.1"/>
    </source>
</evidence>
<keyword evidence="2" id="KW-1185">Reference proteome</keyword>
<evidence type="ECO:0000313" key="2">
    <source>
        <dbReference type="Proteomes" id="UP000515123"/>
    </source>
</evidence>
<dbReference type="RefSeq" id="XP_020109332.1">
    <property type="nucleotide sequence ID" value="XM_020253743.1"/>
</dbReference>
<gene>
    <name evidence="3" type="primary">LOC109724817</name>
</gene>
<dbReference type="Proteomes" id="UP000515123">
    <property type="component" value="Linkage group 19"/>
</dbReference>
<organism evidence="2 3">
    <name type="scientific">Ananas comosus</name>
    <name type="common">Pineapple</name>
    <name type="synonym">Ananas ananas</name>
    <dbReference type="NCBI Taxonomy" id="4615"/>
    <lineage>
        <taxon>Eukaryota</taxon>
        <taxon>Viridiplantae</taxon>
        <taxon>Streptophyta</taxon>
        <taxon>Embryophyta</taxon>
        <taxon>Tracheophyta</taxon>
        <taxon>Spermatophyta</taxon>
        <taxon>Magnoliopsida</taxon>
        <taxon>Liliopsida</taxon>
        <taxon>Poales</taxon>
        <taxon>Bromeliaceae</taxon>
        <taxon>Bromelioideae</taxon>
        <taxon>Ananas</taxon>
    </lineage>
</organism>
<dbReference type="AlphaFoldDB" id="A0A6P5GNH6"/>
<accession>A0A6P5GNH6</accession>
<dbReference type="OrthoDB" id="610799at2759"/>
<name>A0A6P5GNH6_ANACO</name>
<evidence type="ECO:0000256" key="1">
    <source>
        <dbReference type="SAM" id="MobiDB-lite"/>
    </source>
</evidence>
<protein>
    <submittedName>
        <fullName evidence="3">Uncharacterized protein LOC109724817</fullName>
    </submittedName>
</protein>
<dbReference type="PANTHER" id="PTHR33647:SF5">
    <property type="entry name" value="OS01G0793900 PROTEIN"/>
    <property type="match status" value="1"/>
</dbReference>
<reference evidence="2" key="1">
    <citation type="journal article" date="2015" name="Nat. Genet.">
        <title>The pineapple genome and the evolution of CAM photosynthesis.</title>
        <authorList>
            <person name="Ming R."/>
            <person name="VanBuren R."/>
            <person name="Wai C.M."/>
            <person name="Tang H."/>
            <person name="Schatz M.C."/>
            <person name="Bowers J.E."/>
            <person name="Lyons E."/>
            <person name="Wang M.L."/>
            <person name="Chen J."/>
            <person name="Biggers E."/>
            <person name="Zhang J."/>
            <person name="Huang L."/>
            <person name="Zhang L."/>
            <person name="Miao W."/>
            <person name="Zhang J."/>
            <person name="Ye Z."/>
            <person name="Miao C."/>
            <person name="Lin Z."/>
            <person name="Wang H."/>
            <person name="Zhou H."/>
            <person name="Yim W.C."/>
            <person name="Priest H.D."/>
            <person name="Zheng C."/>
            <person name="Woodhouse M."/>
            <person name="Edger P.P."/>
            <person name="Guyot R."/>
            <person name="Guo H.B."/>
            <person name="Guo H."/>
            <person name="Zheng G."/>
            <person name="Singh R."/>
            <person name="Sharma A."/>
            <person name="Min X."/>
            <person name="Zheng Y."/>
            <person name="Lee H."/>
            <person name="Gurtowski J."/>
            <person name="Sedlazeck F.J."/>
            <person name="Harkess A."/>
            <person name="McKain M.R."/>
            <person name="Liao Z."/>
            <person name="Fang J."/>
            <person name="Liu J."/>
            <person name="Zhang X."/>
            <person name="Zhang Q."/>
            <person name="Hu W."/>
            <person name="Qin Y."/>
            <person name="Wang K."/>
            <person name="Chen L.Y."/>
            <person name="Shirley N."/>
            <person name="Lin Y.R."/>
            <person name="Liu L.Y."/>
            <person name="Hernandez A.G."/>
            <person name="Wright C.L."/>
            <person name="Bulone V."/>
            <person name="Tuskan G.A."/>
            <person name="Heath K."/>
            <person name="Zee F."/>
            <person name="Moore P.H."/>
            <person name="Sunkar R."/>
            <person name="Leebens-Mack J.H."/>
            <person name="Mockler T."/>
            <person name="Bennetzen J.L."/>
            <person name="Freeling M."/>
            <person name="Sankoff D."/>
            <person name="Paterson A.H."/>
            <person name="Zhu X."/>
            <person name="Yang X."/>
            <person name="Smith J.A."/>
            <person name="Cushman J.C."/>
            <person name="Paull R.E."/>
            <person name="Yu Q."/>
        </authorList>
    </citation>
    <scope>NUCLEOTIDE SEQUENCE [LARGE SCALE GENOMIC DNA]</scope>
    <source>
        <strain evidence="2">cv. F153</strain>
    </source>
</reference>
<proteinExistence type="predicted"/>
<sequence length="118" mass="13445">MGNCLNPRAVTWVDDEDWEPKELDNIKEQRRKHKKSKRGGKESKVEPSTTAVKIKLTKKQLEELLVRTDTKGLLPINEVIIYRLMKKASKESTCGGRSWGWRPTLKSIPEEVVEGVGS</sequence>
<feature type="compositionally biased region" description="Basic residues" evidence="1">
    <location>
        <begin position="29"/>
        <end position="38"/>
    </location>
</feature>
<feature type="region of interest" description="Disordered" evidence="1">
    <location>
        <begin position="24"/>
        <end position="49"/>
    </location>
</feature>
<dbReference type="PANTHER" id="PTHR33647">
    <property type="entry name" value="OS01G0793900 PROTEIN"/>
    <property type="match status" value="1"/>
</dbReference>